<accession>A0AAV3Y7A5</accession>
<organism evidence="2 3">
    <name type="scientific">Plakobranchus ocellatus</name>
    <dbReference type="NCBI Taxonomy" id="259542"/>
    <lineage>
        <taxon>Eukaryota</taxon>
        <taxon>Metazoa</taxon>
        <taxon>Spiralia</taxon>
        <taxon>Lophotrochozoa</taxon>
        <taxon>Mollusca</taxon>
        <taxon>Gastropoda</taxon>
        <taxon>Heterobranchia</taxon>
        <taxon>Euthyneura</taxon>
        <taxon>Panpulmonata</taxon>
        <taxon>Sacoglossa</taxon>
        <taxon>Placobranchoidea</taxon>
        <taxon>Plakobranchidae</taxon>
        <taxon>Plakobranchus</taxon>
    </lineage>
</organism>
<dbReference type="AlphaFoldDB" id="A0AAV3Y7A5"/>
<name>A0AAV3Y7A5_9GAST</name>
<evidence type="ECO:0000313" key="3">
    <source>
        <dbReference type="Proteomes" id="UP000735302"/>
    </source>
</evidence>
<evidence type="ECO:0000313" key="2">
    <source>
        <dbReference type="EMBL" id="GFN83150.1"/>
    </source>
</evidence>
<protein>
    <submittedName>
        <fullName evidence="2">Uncharacterized protein</fullName>
    </submittedName>
</protein>
<keyword evidence="3" id="KW-1185">Reference proteome</keyword>
<evidence type="ECO:0000256" key="1">
    <source>
        <dbReference type="SAM" id="MobiDB-lite"/>
    </source>
</evidence>
<dbReference type="Proteomes" id="UP000735302">
    <property type="component" value="Unassembled WGS sequence"/>
</dbReference>
<feature type="compositionally biased region" description="Basic and acidic residues" evidence="1">
    <location>
        <begin position="63"/>
        <end position="74"/>
    </location>
</feature>
<gene>
    <name evidence="2" type="ORF">PoB_000965600</name>
</gene>
<comment type="caution">
    <text evidence="2">The sequence shown here is derived from an EMBL/GenBank/DDBJ whole genome shotgun (WGS) entry which is preliminary data.</text>
</comment>
<reference evidence="2 3" key="1">
    <citation type="journal article" date="2021" name="Elife">
        <title>Chloroplast acquisition without the gene transfer in kleptoplastic sea slugs, Plakobranchus ocellatus.</title>
        <authorList>
            <person name="Maeda T."/>
            <person name="Takahashi S."/>
            <person name="Yoshida T."/>
            <person name="Shimamura S."/>
            <person name="Takaki Y."/>
            <person name="Nagai Y."/>
            <person name="Toyoda A."/>
            <person name="Suzuki Y."/>
            <person name="Arimoto A."/>
            <person name="Ishii H."/>
            <person name="Satoh N."/>
            <person name="Nishiyama T."/>
            <person name="Hasebe M."/>
            <person name="Maruyama T."/>
            <person name="Minagawa J."/>
            <person name="Obokata J."/>
            <person name="Shigenobu S."/>
        </authorList>
    </citation>
    <scope>NUCLEOTIDE SEQUENCE [LARGE SCALE GENOMIC DNA]</scope>
</reference>
<sequence>MGSWHTLDRGRHCGKNMRLGGRLVRRGEGMRIWIFLYIASLQQDDLRLSSPPRGQGADGGARTPDRRAPADLRADSIATVPPTPLRG</sequence>
<dbReference type="EMBL" id="BLXT01001108">
    <property type="protein sequence ID" value="GFN83150.1"/>
    <property type="molecule type" value="Genomic_DNA"/>
</dbReference>
<proteinExistence type="predicted"/>
<feature type="region of interest" description="Disordered" evidence="1">
    <location>
        <begin position="46"/>
        <end position="87"/>
    </location>
</feature>